<dbReference type="PANTHER" id="PTHR11439">
    <property type="entry name" value="GAG-POL-RELATED RETROTRANSPOSON"/>
    <property type="match status" value="1"/>
</dbReference>
<organism evidence="5">
    <name type="scientific">Tanacetum cinerariifolium</name>
    <name type="common">Dalmatian daisy</name>
    <name type="synonym">Chrysanthemum cinerariifolium</name>
    <dbReference type="NCBI Taxonomy" id="118510"/>
    <lineage>
        <taxon>Eukaryota</taxon>
        <taxon>Viridiplantae</taxon>
        <taxon>Streptophyta</taxon>
        <taxon>Embryophyta</taxon>
        <taxon>Tracheophyta</taxon>
        <taxon>Spermatophyta</taxon>
        <taxon>Magnoliopsida</taxon>
        <taxon>eudicotyledons</taxon>
        <taxon>Gunneridae</taxon>
        <taxon>Pentapetalae</taxon>
        <taxon>asterids</taxon>
        <taxon>campanulids</taxon>
        <taxon>Asterales</taxon>
        <taxon>Asteraceae</taxon>
        <taxon>Asteroideae</taxon>
        <taxon>Anthemideae</taxon>
        <taxon>Anthemidinae</taxon>
        <taxon>Tanacetum</taxon>
    </lineage>
</organism>
<dbReference type="SUPFAM" id="SSF57756">
    <property type="entry name" value="Retrovirus zinc finger-like domains"/>
    <property type="match status" value="1"/>
</dbReference>
<keyword evidence="5" id="KW-0808">Transferase</keyword>
<evidence type="ECO:0000256" key="3">
    <source>
        <dbReference type="SAM" id="MobiDB-lite"/>
    </source>
</evidence>
<dbReference type="SMART" id="SM00343">
    <property type="entry name" value="ZnF_C2HC"/>
    <property type="match status" value="1"/>
</dbReference>
<dbReference type="GO" id="GO:0008270">
    <property type="term" value="F:zinc ion binding"/>
    <property type="evidence" value="ECO:0007669"/>
    <property type="project" value="UniProtKB-KW"/>
</dbReference>
<dbReference type="Gene3D" id="4.10.60.10">
    <property type="entry name" value="Zinc finger, CCHC-type"/>
    <property type="match status" value="1"/>
</dbReference>
<dbReference type="PROSITE" id="PS50158">
    <property type="entry name" value="ZF_CCHC"/>
    <property type="match status" value="1"/>
</dbReference>
<keyword evidence="1" id="KW-0863">Zinc-finger</keyword>
<dbReference type="Pfam" id="PF07727">
    <property type="entry name" value="RVT_2"/>
    <property type="match status" value="1"/>
</dbReference>
<dbReference type="InterPro" id="IPR001878">
    <property type="entry name" value="Znf_CCHC"/>
</dbReference>
<dbReference type="GO" id="GO:0003676">
    <property type="term" value="F:nucleic acid binding"/>
    <property type="evidence" value="ECO:0007669"/>
    <property type="project" value="InterPro"/>
</dbReference>
<comment type="caution">
    <text evidence="5">The sequence shown here is derived from an EMBL/GenBank/DDBJ whole genome shotgun (WGS) entry which is preliminary data.</text>
</comment>
<dbReference type="GO" id="GO:0003964">
    <property type="term" value="F:RNA-directed DNA polymerase activity"/>
    <property type="evidence" value="ECO:0007669"/>
    <property type="project" value="UniProtKB-KW"/>
</dbReference>
<keyword evidence="5" id="KW-0695">RNA-directed DNA polymerase</keyword>
<dbReference type="InterPro" id="IPR036875">
    <property type="entry name" value="Znf_CCHC_sf"/>
</dbReference>
<feature type="domain" description="CCHC-type" evidence="4">
    <location>
        <begin position="192"/>
        <end position="206"/>
    </location>
</feature>
<feature type="coiled-coil region" evidence="2">
    <location>
        <begin position="247"/>
        <end position="288"/>
    </location>
</feature>
<sequence>MDYLLWSDMKIMFEPHVKDEVWKMQQGYKVLEWKLRRYKSTTTTTNSINRSPQMVSSVKLPILRKCSSDDKDDVGNEVEVPPINVQQILARTRERKAKSTLLMAIPDENLARFHESTNNNNEHNAAYSASTTIGHSSQAQEQINQDDLEEIDLKWQVAMLSMSVKQFYKKTGRNLEFNGKELVGFDKTKVECFNCHRRGHFARDCRTAKNSRNKSRDVRNVGYIGRDNEKKATDFALMALTSNPSCSSSSNSELDEALREKEDLKAKLKKFETSLKNLTKLLDNKINAKDKTGLGYDSQFNEKEVLNVKEEEVTKTVFDNCSSDEEISLVNDKFKKGKGYHAIPPPLTGNYMYPESDLSFTGLDDSIYKFKISETVTSLTKDENDALETSTAFVEKTKEVRTISVVKGNKVTAVMTSTGCVWRPRVNEIDQICKDNRCNCTRVDYGHPQQALKNKGRVESGCSRHMTGNKAYLADYQEINDGGFVGFGSCRGKITRKGPQDTNGNAATQDNVDARKEVHDQHYIVLLLCSSIFFTFKSSDDKAADDKPKDDTGSKTVEKPANKEDQAYKDELDRLMSQEKEASDAADTIRKEFEQGCMDQSGATKAGSTKSYITVSNLVNAAITLETFSAGGPSSPHPDVFIPANTLLHVDQNDSQIPDLEDTVELKKADFNKMESSTIVSPIPTHKVYINHPKDQILGDPKSAVQTRGMAKKSSGAHAFVSYIHKQRRTNYKDYENCFFACFLSQIEPKKKAIRTKWVYRNKKDERDIVVRNKARLVAQGHRQQEGIDYDKVFAHVARIKGINIFLAFATFMGSIVYQMDVKSTFLYGIIEEEVYVCQPLGFIDPQFLNMVYKVKKALYGLHQAPKACFDALKILDEFHGGAYILLKTTASTPIETQKLFVKDKEHADVDVHLYRSMIGSLMYLTASRPDIMFAFCTCSRFQVTPKLLHLHAVKQIFSQIPRQTLEGTGFPRTKGPNFPDPSVDVEAVHKDGVIVWEKVQVVVSGAMKPSEAKDIASLKKRVTKLEQRKRSRILGFHPFRAGTSKIHSLDEDVDTEMIVKDKGNGEKGGSIAKAVSTARPDISVIRPEVSTTKPETHPTTSTLFDYEDVTIVATLVNIKNQKAKEKGIAFKDADDSVRPIRSITTLQPFQPLIKKIKASKAALAKMYDEVQAQIDADHELAIRLTHKEQEKYTIEERTKLLTEFFERRKKQLGKERAESRSFEEIQKLYIKKQKWVDAFVPIGSKDDEKKIGSRKKRAAGTNKEGDVHVYKLTRLDGSYRHFLTFSSTLEVLDRQDVLDLHKINTERFLANDLEGYDLILWGDLKTLVESSEDDEI</sequence>
<protein>
    <submittedName>
        <fullName evidence="5">Ribonuclease H-like domain, reverse transcriptase, RNA-dependent DNA polymerase</fullName>
    </submittedName>
</protein>
<name>A0A699GK94_TANCI</name>
<dbReference type="EMBL" id="BKCJ010000097">
    <property type="protein sequence ID" value="GEU29761.1"/>
    <property type="molecule type" value="Genomic_DNA"/>
</dbReference>
<accession>A0A699GK94</accession>
<feature type="region of interest" description="Disordered" evidence="3">
    <location>
        <begin position="540"/>
        <end position="569"/>
    </location>
</feature>
<evidence type="ECO:0000313" key="5">
    <source>
        <dbReference type="EMBL" id="GEU29761.1"/>
    </source>
</evidence>
<evidence type="ECO:0000256" key="2">
    <source>
        <dbReference type="SAM" id="Coils"/>
    </source>
</evidence>
<keyword evidence="2" id="KW-0175">Coiled coil</keyword>
<keyword evidence="1" id="KW-0862">Zinc</keyword>
<gene>
    <name evidence="5" type="ORF">Tci_001739</name>
</gene>
<evidence type="ECO:0000259" key="4">
    <source>
        <dbReference type="PROSITE" id="PS50158"/>
    </source>
</evidence>
<proteinExistence type="predicted"/>
<dbReference type="InterPro" id="IPR013103">
    <property type="entry name" value="RVT_2"/>
</dbReference>
<evidence type="ECO:0000256" key="1">
    <source>
        <dbReference type="PROSITE-ProRule" id="PRU00047"/>
    </source>
</evidence>
<dbReference type="PANTHER" id="PTHR11439:SF509">
    <property type="entry name" value="RNA-DIRECTED DNA POLYMERASE"/>
    <property type="match status" value="1"/>
</dbReference>
<keyword evidence="1" id="KW-0479">Metal-binding</keyword>
<keyword evidence="5" id="KW-0548">Nucleotidyltransferase</keyword>
<reference evidence="5" key="1">
    <citation type="journal article" date="2019" name="Sci. Rep.">
        <title>Draft genome of Tanacetum cinerariifolium, the natural source of mosquito coil.</title>
        <authorList>
            <person name="Yamashiro T."/>
            <person name="Shiraishi A."/>
            <person name="Satake H."/>
            <person name="Nakayama K."/>
        </authorList>
    </citation>
    <scope>NUCLEOTIDE SEQUENCE</scope>
</reference>